<feature type="transmembrane region" description="Helical" evidence="1">
    <location>
        <begin position="140"/>
        <end position="160"/>
    </location>
</feature>
<dbReference type="SUPFAM" id="SSF48452">
    <property type="entry name" value="TPR-like"/>
    <property type="match status" value="1"/>
</dbReference>
<feature type="transmembrane region" description="Helical" evidence="1">
    <location>
        <begin position="195"/>
        <end position="211"/>
    </location>
</feature>
<feature type="transmembrane region" description="Helical" evidence="1">
    <location>
        <begin position="307"/>
        <end position="340"/>
    </location>
</feature>
<reference evidence="2 3" key="2">
    <citation type="submission" date="2019-01" db="EMBL/GenBank/DDBJ databases">
        <title>Tautonia sociabilis, a novel thermotolerant planctomycete of Isosphaeraceae family, isolated from a 4000 m deep subterranean habitat.</title>
        <authorList>
            <person name="Kovaleva O.L."/>
            <person name="Elcheninov A.G."/>
            <person name="Van Heerden E."/>
            <person name="Toshchakov S.V."/>
            <person name="Novikov A."/>
            <person name="Bonch-Osmolovskaya E.A."/>
            <person name="Kublanov I.V."/>
        </authorList>
    </citation>
    <scope>NUCLEOTIDE SEQUENCE [LARGE SCALE GENOMIC DNA]</scope>
    <source>
        <strain evidence="2 3">GM2012</strain>
    </source>
</reference>
<keyword evidence="1" id="KW-0472">Membrane</keyword>
<feature type="transmembrane region" description="Helical" evidence="1">
    <location>
        <begin position="400"/>
        <end position="421"/>
    </location>
</feature>
<protein>
    <submittedName>
        <fullName evidence="2">Uncharacterized protein</fullName>
    </submittedName>
</protein>
<gene>
    <name evidence="2" type="ORF">TsocGM_19525</name>
</gene>
<name>A0A432MFH7_9BACT</name>
<feature type="transmembrane region" description="Helical" evidence="1">
    <location>
        <begin position="223"/>
        <end position="256"/>
    </location>
</feature>
<evidence type="ECO:0000313" key="2">
    <source>
        <dbReference type="EMBL" id="RUL84933.1"/>
    </source>
</evidence>
<accession>A0A432MFH7</accession>
<dbReference type="OrthoDB" id="9766798at2"/>
<sequence length="760" mass="80874">MNQIAIVAMLAWPVVTLGLCARLGAWRGVIASYLASHVLLSARVGVPLAGLPDFDKYMAANLGALIGILVFDGGRLGAFRPRWYDGFAIAVCLTPPVATMAGGLPFWDAVSACSDAVLRWGVPYLVGRLYAARPGASRDLAVGMAVCGVLMAPLIAFEVLGRQSISGLIYGIPVRTGFKYGLYNPVLMARNSLELNLWVSLTGLSAFALWCGRSVRSLWGVPFGFWTAVVLAAAILCHQSAAVGLLLLGCFLLSLTVGKQRLGSVPEVIALAAVVALAPKLGGRFTLLGLAMIAGMRYLRDLQSRRLLIGMALVTPIFLVIRLTKIVSTQILLSLAYMLLGWERTYSLSFRWDTEDRIIPYVLGNRPLLSWGTMADGRFDKLSLHGRQLVDSQWIIQFELYGLIGLAALYGMLCLPPLLVARRYPPRAWTDPGNAAVAGLLAVLLVFTLDSTLNAYVMPPIPLIAGLLMALPASVGAGSPGPRREEPVDRELERVERLAISGRPREAEAACRRLIAARAQAPAGQAGLADACDRLADLLEALGRPEEAEAPRRRALGLRAALAAADPADPVGRQTLAECGERLARNLARRGRFASAAEIRGIALEQRAALAAAAPDDAEALIRYADGLNDLAWLLAVSAGPAARDPRRAVAMAEQAARLGPDRKAYWNTLAACYRAAGDPRLAYEALARSLRLGPDVSGYDDALLVPILAELGDPDGASRALARLDARLAALGSSAPPALAWLRDEAEAALRSGSTAGAT</sequence>
<feature type="transmembrane region" description="Helical" evidence="1">
    <location>
        <begin position="268"/>
        <end position="295"/>
    </location>
</feature>
<comment type="caution">
    <text evidence="2">The sequence shown here is derived from an EMBL/GenBank/DDBJ whole genome shotgun (WGS) entry which is preliminary data.</text>
</comment>
<feature type="transmembrane region" description="Helical" evidence="1">
    <location>
        <begin position="57"/>
        <end position="74"/>
    </location>
</feature>
<dbReference type="Gene3D" id="1.25.40.10">
    <property type="entry name" value="Tetratricopeptide repeat domain"/>
    <property type="match status" value="2"/>
</dbReference>
<feature type="transmembrane region" description="Helical" evidence="1">
    <location>
        <begin position="86"/>
        <end position="107"/>
    </location>
</feature>
<dbReference type="AlphaFoldDB" id="A0A432MFH7"/>
<evidence type="ECO:0000313" key="3">
    <source>
        <dbReference type="Proteomes" id="UP000280296"/>
    </source>
</evidence>
<keyword evidence="3" id="KW-1185">Reference proteome</keyword>
<dbReference type="InterPro" id="IPR011990">
    <property type="entry name" value="TPR-like_helical_dom_sf"/>
</dbReference>
<organism evidence="2 3">
    <name type="scientific">Tautonia sociabilis</name>
    <dbReference type="NCBI Taxonomy" id="2080755"/>
    <lineage>
        <taxon>Bacteria</taxon>
        <taxon>Pseudomonadati</taxon>
        <taxon>Planctomycetota</taxon>
        <taxon>Planctomycetia</taxon>
        <taxon>Isosphaerales</taxon>
        <taxon>Isosphaeraceae</taxon>
        <taxon>Tautonia</taxon>
    </lineage>
</organism>
<reference evidence="2 3" key="1">
    <citation type="submission" date="2018-12" db="EMBL/GenBank/DDBJ databases">
        <authorList>
            <person name="Toschakov S.V."/>
        </authorList>
    </citation>
    <scope>NUCLEOTIDE SEQUENCE [LARGE SCALE GENOMIC DNA]</scope>
    <source>
        <strain evidence="2 3">GM2012</strain>
    </source>
</reference>
<feature type="transmembrane region" description="Helical" evidence="1">
    <location>
        <begin position="433"/>
        <end position="449"/>
    </location>
</feature>
<dbReference type="EMBL" id="RYZH01000044">
    <property type="protein sequence ID" value="RUL84933.1"/>
    <property type="molecule type" value="Genomic_DNA"/>
</dbReference>
<dbReference type="Proteomes" id="UP000280296">
    <property type="component" value="Unassembled WGS sequence"/>
</dbReference>
<proteinExistence type="predicted"/>
<evidence type="ECO:0000256" key="1">
    <source>
        <dbReference type="SAM" id="Phobius"/>
    </source>
</evidence>
<keyword evidence="1" id="KW-0812">Transmembrane</keyword>
<dbReference type="RefSeq" id="WP_126727142.1">
    <property type="nucleotide sequence ID" value="NZ_RYZH01000044.1"/>
</dbReference>
<keyword evidence="1" id="KW-1133">Transmembrane helix</keyword>